<dbReference type="EMBL" id="KV441388">
    <property type="protein sequence ID" value="OAF61952.1"/>
    <property type="molecule type" value="Genomic_DNA"/>
</dbReference>
<dbReference type="PANTHER" id="PTHR38792">
    <property type="entry name" value="BNR/ASP-BOX REPEAT DOMAIN PROTEIN (AFU_ORTHOLOGUE AFUA_7G06430)-RELATED"/>
    <property type="match status" value="1"/>
</dbReference>
<evidence type="ECO:0008006" key="2">
    <source>
        <dbReference type="Google" id="ProtNLM"/>
    </source>
</evidence>
<dbReference type="InterPro" id="IPR036278">
    <property type="entry name" value="Sialidase_sf"/>
</dbReference>
<protein>
    <recommendedName>
        <fullName evidence="2">Sialidase domain-containing protein</fullName>
    </recommendedName>
</protein>
<dbReference type="Gene3D" id="2.120.10.10">
    <property type="match status" value="1"/>
</dbReference>
<dbReference type="eggNOG" id="ENOG502QW46">
    <property type="taxonomic scope" value="Eukaryota"/>
</dbReference>
<gene>
    <name evidence="1" type="ORF">VC83_01704</name>
</gene>
<dbReference type="AlphaFoldDB" id="A0A177AKD3"/>
<dbReference type="GeneID" id="36284792"/>
<dbReference type="CDD" id="cd15482">
    <property type="entry name" value="Sialidase_non-viral"/>
    <property type="match status" value="1"/>
</dbReference>
<dbReference type="OrthoDB" id="2130735at2759"/>
<dbReference type="PANTHER" id="PTHR38792:SF3">
    <property type="entry name" value="BNR_ASP-BOX REPEAT DOMAIN PROTEIN (AFU_ORTHOLOGUE AFUA_7G06430)-RELATED"/>
    <property type="match status" value="1"/>
</dbReference>
<proteinExistence type="predicted"/>
<dbReference type="Proteomes" id="UP000077154">
    <property type="component" value="Unassembled WGS sequence"/>
</dbReference>
<organism evidence="1">
    <name type="scientific">Pseudogymnoascus destructans</name>
    <dbReference type="NCBI Taxonomy" id="655981"/>
    <lineage>
        <taxon>Eukaryota</taxon>
        <taxon>Fungi</taxon>
        <taxon>Dikarya</taxon>
        <taxon>Ascomycota</taxon>
        <taxon>Pezizomycotina</taxon>
        <taxon>Leotiomycetes</taxon>
        <taxon>Thelebolales</taxon>
        <taxon>Thelebolaceae</taxon>
        <taxon>Pseudogymnoascus</taxon>
    </lineage>
</organism>
<accession>A0A177AKD3</accession>
<reference evidence="1" key="1">
    <citation type="submission" date="2016-03" db="EMBL/GenBank/DDBJ databases">
        <title>Updated assembly of Pseudogymnoascus destructans, the fungus causing white-nose syndrome of bats.</title>
        <authorList>
            <person name="Palmer J.M."/>
            <person name="Drees K.P."/>
            <person name="Foster J.T."/>
            <person name="Lindner D.L."/>
        </authorList>
    </citation>
    <scope>NUCLEOTIDE SEQUENCE [LARGE SCALE GENOMIC DNA]</scope>
    <source>
        <strain evidence="1">20631-21</strain>
    </source>
</reference>
<dbReference type="RefSeq" id="XP_024327226.1">
    <property type="nucleotide sequence ID" value="XM_024465378.1"/>
</dbReference>
<dbReference type="SUPFAM" id="SSF50939">
    <property type="entry name" value="Sialidases"/>
    <property type="match status" value="1"/>
</dbReference>
<sequence length="219" mass="24436">MGAQFNWRMGFFWQHGKTTPPNRLWSTSLYTKVLIKGETWAPFSTVTDLVNGWGLRYQPDLYLLPQAIGKGTVICSAYSIPTDLSQTKIDVYPSVNGGKTWSFLSTVASGGVALSNNGETPIWEPFMMVYDNQLVMYYSDQRDPAYGQKIVHEVSADGVTWGPVVNDIAYSTYEHRPRMPTVAALPNGQYIITYEYGLGPNPTGSGAFILTYYLQPPHI</sequence>
<name>A0A177AKD3_9PEZI</name>
<evidence type="ECO:0000313" key="1">
    <source>
        <dbReference type="EMBL" id="OAF61952.1"/>
    </source>
</evidence>
<dbReference type="VEuPathDB" id="FungiDB:GMDG_06132"/>